<keyword evidence="4" id="KW-1185">Reference proteome</keyword>
<proteinExistence type="predicted"/>
<evidence type="ECO:0000259" key="2">
    <source>
        <dbReference type="Pfam" id="PF13579"/>
    </source>
</evidence>
<sequence>MAHSQHNPKVLHVLHALRFSGAEVMLRLAAPTVNAQGYEQHMLADGSEVGDYADTLAAAGFRVHHRPFKNYSIGHLWQLYRFLRQQKFTVVHNHTEQNFFWYLLVARLAGVPHLVSTVHNAFAFKGQVRMRRGLYRWIARQLGARFTAIGPSVAQVEEITYYNPTTLVPNWLDESYFVPARNAEERTAARRHYQVPDGTVVLISVGGCSAIKNHGAILEALAALRSRVSSPLLYLHVGEGQTHLAEQKQAQELGLSDIVRFVGQLHDVRTALLAADIYVMPSMFEGLSISLLEALSCGMAAAVYDNYGLRDLVQDGQTGRCVPPNPQALTEALYELIESPELRIKYGAAARQFIQKHYSMRDSLSKLLRLYGTADPKLQEEAQPSAPPTAPIASS</sequence>
<dbReference type="Proteomes" id="UP000305398">
    <property type="component" value="Chromosome"/>
</dbReference>
<dbReference type="GO" id="GO:0016757">
    <property type="term" value="F:glycosyltransferase activity"/>
    <property type="evidence" value="ECO:0007669"/>
    <property type="project" value="InterPro"/>
</dbReference>
<reference evidence="3 4" key="1">
    <citation type="submission" date="2019-06" db="EMBL/GenBank/DDBJ databases">
        <authorList>
            <person name="Srinivasan S."/>
        </authorList>
    </citation>
    <scope>NUCLEOTIDE SEQUENCE [LARGE SCALE GENOMIC DNA]</scope>
    <source>
        <strain evidence="3 4">17J68-5</strain>
    </source>
</reference>
<dbReference type="AlphaFoldDB" id="A0A5B7ZWA9"/>
<dbReference type="PANTHER" id="PTHR45947:SF3">
    <property type="entry name" value="SULFOQUINOVOSYL TRANSFERASE SQD2"/>
    <property type="match status" value="1"/>
</dbReference>
<name>A0A5B7ZWA9_9BACT</name>
<dbReference type="PANTHER" id="PTHR45947">
    <property type="entry name" value="SULFOQUINOVOSYL TRANSFERASE SQD2"/>
    <property type="match status" value="1"/>
</dbReference>
<dbReference type="OrthoDB" id="9811239at2"/>
<gene>
    <name evidence="3" type="ORF">FHG12_01675</name>
</gene>
<evidence type="ECO:0000313" key="4">
    <source>
        <dbReference type="Proteomes" id="UP000305398"/>
    </source>
</evidence>
<dbReference type="KEGG" id="hyj:FHG12_01675"/>
<dbReference type="InterPro" id="IPR028098">
    <property type="entry name" value="Glyco_trans_4-like_N"/>
</dbReference>
<organism evidence="3 4">
    <name type="scientific">Hymenobacter jejuensis</name>
    <dbReference type="NCBI Taxonomy" id="2502781"/>
    <lineage>
        <taxon>Bacteria</taxon>
        <taxon>Pseudomonadati</taxon>
        <taxon>Bacteroidota</taxon>
        <taxon>Cytophagia</taxon>
        <taxon>Cytophagales</taxon>
        <taxon>Hymenobacteraceae</taxon>
        <taxon>Hymenobacter</taxon>
    </lineage>
</organism>
<feature type="domain" description="Glycosyltransferase subfamily 4-like N-terminal" evidence="2">
    <location>
        <begin position="21"/>
        <end position="149"/>
    </location>
</feature>
<evidence type="ECO:0000259" key="1">
    <source>
        <dbReference type="Pfam" id="PF00534"/>
    </source>
</evidence>
<dbReference type="EMBL" id="CP040896">
    <property type="protein sequence ID" value="QDA58885.1"/>
    <property type="molecule type" value="Genomic_DNA"/>
</dbReference>
<keyword evidence="3" id="KW-0808">Transferase</keyword>
<dbReference type="Gene3D" id="3.40.50.2000">
    <property type="entry name" value="Glycogen Phosphorylase B"/>
    <property type="match status" value="2"/>
</dbReference>
<evidence type="ECO:0000313" key="3">
    <source>
        <dbReference type="EMBL" id="QDA58885.1"/>
    </source>
</evidence>
<dbReference type="Pfam" id="PF00534">
    <property type="entry name" value="Glycos_transf_1"/>
    <property type="match status" value="1"/>
</dbReference>
<protein>
    <submittedName>
        <fullName evidence="3">Glycosyltransferase</fullName>
    </submittedName>
</protein>
<accession>A0A5B7ZWA9</accession>
<dbReference type="InterPro" id="IPR001296">
    <property type="entry name" value="Glyco_trans_1"/>
</dbReference>
<dbReference type="SUPFAM" id="SSF53756">
    <property type="entry name" value="UDP-Glycosyltransferase/glycogen phosphorylase"/>
    <property type="match status" value="1"/>
</dbReference>
<feature type="domain" description="Glycosyl transferase family 1" evidence="1">
    <location>
        <begin position="187"/>
        <end position="352"/>
    </location>
</feature>
<dbReference type="InterPro" id="IPR050194">
    <property type="entry name" value="Glycosyltransferase_grp1"/>
</dbReference>
<dbReference type="Pfam" id="PF13579">
    <property type="entry name" value="Glyco_trans_4_4"/>
    <property type="match status" value="1"/>
</dbReference>